<comment type="caution">
    <text evidence="2">The sequence shown here is derived from an EMBL/GenBank/DDBJ whole genome shotgun (WGS) entry which is preliminary data.</text>
</comment>
<gene>
    <name evidence="2" type="ORF">GCM10009775_08770</name>
</gene>
<organism evidence="2 3">
    <name type="scientific">Microbacterium aoyamense</name>
    <dbReference type="NCBI Taxonomy" id="344166"/>
    <lineage>
        <taxon>Bacteria</taxon>
        <taxon>Bacillati</taxon>
        <taxon>Actinomycetota</taxon>
        <taxon>Actinomycetes</taxon>
        <taxon>Micrococcales</taxon>
        <taxon>Microbacteriaceae</taxon>
        <taxon>Microbacterium</taxon>
    </lineage>
</organism>
<evidence type="ECO:0000256" key="1">
    <source>
        <dbReference type="SAM" id="Phobius"/>
    </source>
</evidence>
<feature type="transmembrane region" description="Helical" evidence="1">
    <location>
        <begin position="21"/>
        <end position="40"/>
    </location>
</feature>
<accession>A0ABP5ATN8</accession>
<keyword evidence="3" id="KW-1185">Reference proteome</keyword>
<keyword evidence="1" id="KW-0812">Transmembrane</keyword>
<keyword evidence="1" id="KW-1133">Transmembrane helix</keyword>
<dbReference type="Proteomes" id="UP001501343">
    <property type="component" value="Unassembled WGS sequence"/>
</dbReference>
<evidence type="ECO:0008006" key="4">
    <source>
        <dbReference type="Google" id="ProtNLM"/>
    </source>
</evidence>
<evidence type="ECO:0000313" key="3">
    <source>
        <dbReference type="Proteomes" id="UP001501343"/>
    </source>
</evidence>
<dbReference type="EMBL" id="BAAAOF010000002">
    <property type="protein sequence ID" value="GAA1918431.1"/>
    <property type="molecule type" value="Genomic_DNA"/>
</dbReference>
<feature type="transmembrane region" description="Helical" evidence="1">
    <location>
        <begin position="46"/>
        <end position="64"/>
    </location>
</feature>
<protein>
    <recommendedName>
        <fullName evidence="4">Integral membrane protein</fullName>
    </recommendedName>
</protein>
<dbReference type="RefSeq" id="WP_248145821.1">
    <property type="nucleotide sequence ID" value="NZ_BAAAOF010000002.1"/>
</dbReference>
<evidence type="ECO:0000313" key="2">
    <source>
        <dbReference type="EMBL" id="GAA1918431.1"/>
    </source>
</evidence>
<sequence>MSDEYANPLTRKTPLGGRTGVVIASIVPLVALALFLVFGLAGGWAWSWMFFLLIPLCGIVVYGLRSPSRN</sequence>
<name>A0ABP5ATN8_9MICO</name>
<proteinExistence type="predicted"/>
<keyword evidence="1" id="KW-0472">Membrane</keyword>
<reference evidence="3" key="1">
    <citation type="journal article" date="2019" name="Int. J. Syst. Evol. Microbiol.">
        <title>The Global Catalogue of Microorganisms (GCM) 10K type strain sequencing project: providing services to taxonomists for standard genome sequencing and annotation.</title>
        <authorList>
            <consortium name="The Broad Institute Genomics Platform"/>
            <consortium name="The Broad Institute Genome Sequencing Center for Infectious Disease"/>
            <person name="Wu L."/>
            <person name="Ma J."/>
        </authorList>
    </citation>
    <scope>NUCLEOTIDE SEQUENCE [LARGE SCALE GENOMIC DNA]</scope>
    <source>
        <strain evidence="3">JCM 14900</strain>
    </source>
</reference>